<proteinExistence type="predicted"/>
<dbReference type="GO" id="GO:0016301">
    <property type="term" value="F:kinase activity"/>
    <property type="evidence" value="ECO:0007669"/>
    <property type="project" value="UniProtKB-KW"/>
</dbReference>
<feature type="chain" id="PRO_5039650141" evidence="1">
    <location>
        <begin position="29"/>
        <end position="176"/>
    </location>
</feature>
<organism evidence="2 3">
    <name type="scientific">Mycobacterium bohemicum DSM 44277</name>
    <dbReference type="NCBI Taxonomy" id="1236609"/>
    <lineage>
        <taxon>Bacteria</taxon>
        <taxon>Bacillati</taxon>
        <taxon>Actinomycetota</taxon>
        <taxon>Actinomycetes</taxon>
        <taxon>Mycobacteriales</taxon>
        <taxon>Mycobacteriaceae</taxon>
        <taxon>Mycobacterium</taxon>
    </lineage>
</organism>
<evidence type="ECO:0000256" key="1">
    <source>
        <dbReference type="SAM" id="SignalP"/>
    </source>
</evidence>
<keyword evidence="2" id="KW-0808">Transferase</keyword>
<evidence type="ECO:0000313" key="2">
    <source>
        <dbReference type="EMBL" id="CPR11649.1"/>
    </source>
</evidence>
<evidence type="ECO:0000313" key="3">
    <source>
        <dbReference type="Proteomes" id="UP000198875"/>
    </source>
</evidence>
<gene>
    <name evidence="2" type="primary">pknH_2</name>
    <name evidence="2" type="ORF">BN971_02936</name>
</gene>
<keyword evidence="1" id="KW-0732">Signal</keyword>
<dbReference type="EMBL" id="CSTD01000003">
    <property type="protein sequence ID" value="CPR11649.1"/>
    <property type="molecule type" value="Genomic_DNA"/>
</dbReference>
<dbReference type="AlphaFoldDB" id="A0A0U0WBX8"/>
<sequence length="176" mass="17663" precursor="true">MSPLTKVLRAASAAALMGSFAVVGTATAAADPGGTGSSADLNTLAGVMSKGYGLNNCTAQQLTQTGELAELLCGQSPDSNGPAAALYALFDTSTNLASAFSSTIKDVSMAACGDAGQSPTTWRQGANGQSAGQVACGTYKNAATITWTTDAKNVLGHITASNGDVGSLYQWWRTNG</sequence>
<accession>A0A0U0WBX8</accession>
<dbReference type="Proteomes" id="UP000198875">
    <property type="component" value="Unassembled WGS sequence"/>
</dbReference>
<keyword evidence="2" id="KW-0418">Kinase</keyword>
<dbReference type="RefSeq" id="WP_085179435.1">
    <property type="nucleotide sequence ID" value="NZ_CSTD01000003.1"/>
</dbReference>
<protein>
    <submittedName>
        <fullName evidence="2">Ser/Thr protein kinase</fullName>
    </submittedName>
</protein>
<dbReference type="OrthoDB" id="5195851at2"/>
<reference evidence="2 3" key="1">
    <citation type="submission" date="2015-03" db="EMBL/GenBank/DDBJ databases">
        <authorList>
            <person name="Murphy D."/>
        </authorList>
    </citation>
    <scope>NUCLEOTIDE SEQUENCE [LARGE SCALE GENOMIC DNA]</scope>
    <source>
        <strain evidence="2 3">DSM 44277</strain>
    </source>
</reference>
<name>A0A0U0WBX8_MYCBE</name>
<feature type="signal peptide" evidence="1">
    <location>
        <begin position="1"/>
        <end position="28"/>
    </location>
</feature>